<dbReference type="Proteomes" id="UP000186594">
    <property type="component" value="Unassembled WGS sequence"/>
</dbReference>
<reference evidence="1 2" key="1">
    <citation type="submission" date="2016-04" db="EMBL/GenBank/DDBJ databases">
        <title>Evolutionary innovation and constraint leading to complex multicellularity in the Ascomycota.</title>
        <authorList>
            <person name="Cisse O."/>
            <person name="Nguyen A."/>
            <person name="Hewitt D.A."/>
            <person name="Jedd G."/>
            <person name="Stajich J.E."/>
        </authorList>
    </citation>
    <scope>NUCLEOTIDE SEQUENCE [LARGE SCALE GENOMIC DNA]</scope>
    <source>
        <strain evidence="1 2">DAH-3</strain>
    </source>
</reference>
<comment type="caution">
    <text evidence="1">The sequence shown here is derived from an EMBL/GenBank/DDBJ whole genome shotgun (WGS) entry which is preliminary data.</text>
</comment>
<accession>A0A1U7LRJ5</accession>
<name>A0A1U7LRJ5_NEOID</name>
<gene>
    <name evidence="1" type="ORF">NEOLI_000825</name>
</gene>
<protein>
    <submittedName>
        <fullName evidence="1">Uncharacterized protein</fullName>
    </submittedName>
</protein>
<dbReference type="EMBL" id="LXFE01000464">
    <property type="protein sequence ID" value="OLL25249.1"/>
    <property type="molecule type" value="Genomic_DNA"/>
</dbReference>
<evidence type="ECO:0000313" key="1">
    <source>
        <dbReference type="EMBL" id="OLL25249.1"/>
    </source>
</evidence>
<dbReference type="AlphaFoldDB" id="A0A1U7LRJ5"/>
<organism evidence="1 2">
    <name type="scientific">Neolecta irregularis (strain DAH-3)</name>
    <dbReference type="NCBI Taxonomy" id="1198029"/>
    <lineage>
        <taxon>Eukaryota</taxon>
        <taxon>Fungi</taxon>
        <taxon>Dikarya</taxon>
        <taxon>Ascomycota</taxon>
        <taxon>Taphrinomycotina</taxon>
        <taxon>Neolectales</taxon>
        <taxon>Neolectaceae</taxon>
        <taxon>Neolecta</taxon>
    </lineage>
</organism>
<keyword evidence="2" id="KW-1185">Reference proteome</keyword>
<proteinExistence type="predicted"/>
<evidence type="ECO:0000313" key="2">
    <source>
        <dbReference type="Proteomes" id="UP000186594"/>
    </source>
</evidence>
<sequence length="78" mass="9232">MKLQQLNLRQLNFPSKASYERTCRTIVEAEEAVYEMGKELDLFEKQLDDMMLFIEERRSESSTAAVEEPRRALHFLGY</sequence>